<keyword evidence="5" id="KW-0378">Hydrolase</keyword>
<dbReference type="InterPro" id="IPR008753">
    <property type="entry name" value="Peptidase_M13_N"/>
</dbReference>
<dbReference type="InterPro" id="IPR000718">
    <property type="entry name" value="Peptidase_M13"/>
</dbReference>
<gene>
    <name evidence="11" type="ORF">FYK34_05085</name>
</gene>
<dbReference type="Pfam" id="PF05649">
    <property type="entry name" value="Peptidase_M13_N"/>
    <property type="match status" value="1"/>
</dbReference>
<dbReference type="Gene3D" id="3.40.390.10">
    <property type="entry name" value="Collagenase (Catalytic Domain)"/>
    <property type="match status" value="1"/>
</dbReference>
<name>A0A5C1DEP7_9NEIS</name>
<evidence type="ECO:0000256" key="1">
    <source>
        <dbReference type="ARBA" id="ARBA00001947"/>
    </source>
</evidence>
<dbReference type="PANTHER" id="PTHR11733">
    <property type="entry name" value="ZINC METALLOPROTEASE FAMILY M13 NEPRILYSIN-RELATED"/>
    <property type="match status" value="1"/>
</dbReference>
<dbReference type="Proteomes" id="UP000322079">
    <property type="component" value="Chromosome"/>
</dbReference>
<keyword evidence="12" id="KW-1185">Reference proteome</keyword>
<feature type="signal peptide" evidence="8">
    <location>
        <begin position="1"/>
        <end position="20"/>
    </location>
</feature>
<dbReference type="CDD" id="cd08662">
    <property type="entry name" value="M13"/>
    <property type="match status" value="1"/>
</dbReference>
<dbReference type="InterPro" id="IPR018497">
    <property type="entry name" value="Peptidase_M13_C"/>
</dbReference>
<comment type="cofactor">
    <cofactor evidence="1">
        <name>Zn(2+)</name>
        <dbReference type="ChEBI" id="CHEBI:29105"/>
    </cofactor>
</comment>
<evidence type="ECO:0000259" key="10">
    <source>
        <dbReference type="Pfam" id="PF05649"/>
    </source>
</evidence>
<dbReference type="KEGG" id="chrm:FYK34_05085"/>
<dbReference type="PANTHER" id="PTHR11733:SF167">
    <property type="entry name" value="FI17812P1-RELATED"/>
    <property type="match status" value="1"/>
</dbReference>
<dbReference type="Gene3D" id="1.10.1380.10">
    <property type="entry name" value="Neutral endopeptidase , domain2"/>
    <property type="match status" value="1"/>
</dbReference>
<feature type="chain" id="PRO_5022922805" evidence="8">
    <location>
        <begin position="21"/>
        <end position="669"/>
    </location>
</feature>
<feature type="domain" description="Peptidase M13 C-terminal" evidence="9">
    <location>
        <begin position="465"/>
        <end position="663"/>
    </location>
</feature>
<dbReference type="InterPro" id="IPR024079">
    <property type="entry name" value="MetalloPept_cat_dom_sf"/>
</dbReference>
<reference evidence="11 12" key="1">
    <citation type="submission" date="2019-08" db="EMBL/GenBank/DDBJ databases">
        <title>Chromobacterium paludis, a novel bacterium isolated from a Maryland marsh pond.</title>
        <authorList>
            <person name="Blackburn M.B."/>
            <person name="Gundersen-Rindal D.E."/>
        </authorList>
    </citation>
    <scope>NUCLEOTIDE SEQUENCE [LARGE SCALE GENOMIC DNA]</scope>
    <source>
        <strain evidence="12">IIBBL 257-1</strain>
    </source>
</reference>
<dbReference type="AlphaFoldDB" id="A0A5C1DEP7"/>
<dbReference type="GO" id="GO:0004222">
    <property type="term" value="F:metalloendopeptidase activity"/>
    <property type="evidence" value="ECO:0007669"/>
    <property type="project" value="InterPro"/>
</dbReference>
<keyword evidence="7" id="KW-0482">Metalloprotease</keyword>
<dbReference type="GO" id="GO:0005886">
    <property type="term" value="C:plasma membrane"/>
    <property type="evidence" value="ECO:0007669"/>
    <property type="project" value="TreeGrafter"/>
</dbReference>
<feature type="domain" description="Peptidase M13 N-terminal" evidence="10">
    <location>
        <begin position="37"/>
        <end position="413"/>
    </location>
</feature>
<keyword evidence="8" id="KW-0732">Signal</keyword>
<evidence type="ECO:0000256" key="7">
    <source>
        <dbReference type="ARBA" id="ARBA00023049"/>
    </source>
</evidence>
<organism evidence="11 12">
    <name type="scientific">Chromobacterium paludis</name>
    <dbReference type="NCBI Taxonomy" id="2605945"/>
    <lineage>
        <taxon>Bacteria</taxon>
        <taxon>Pseudomonadati</taxon>
        <taxon>Pseudomonadota</taxon>
        <taxon>Betaproteobacteria</taxon>
        <taxon>Neisseriales</taxon>
        <taxon>Chromobacteriaceae</taxon>
        <taxon>Chromobacterium</taxon>
    </lineage>
</organism>
<dbReference type="SUPFAM" id="SSF55486">
    <property type="entry name" value="Metalloproteases ('zincins'), catalytic domain"/>
    <property type="match status" value="1"/>
</dbReference>
<accession>A0A5C1DEP7</accession>
<comment type="similarity">
    <text evidence="2">Belongs to the peptidase M13 family.</text>
</comment>
<evidence type="ECO:0000256" key="3">
    <source>
        <dbReference type="ARBA" id="ARBA00022670"/>
    </source>
</evidence>
<evidence type="ECO:0000256" key="2">
    <source>
        <dbReference type="ARBA" id="ARBA00007357"/>
    </source>
</evidence>
<proteinExistence type="inferred from homology"/>
<evidence type="ECO:0000256" key="8">
    <source>
        <dbReference type="SAM" id="SignalP"/>
    </source>
</evidence>
<evidence type="ECO:0000256" key="4">
    <source>
        <dbReference type="ARBA" id="ARBA00022723"/>
    </source>
</evidence>
<protein>
    <submittedName>
        <fullName evidence="11">M13 family metallopeptidase</fullName>
    </submittedName>
</protein>
<dbReference type="EMBL" id="CP043473">
    <property type="protein sequence ID" value="QEL54983.1"/>
    <property type="molecule type" value="Genomic_DNA"/>
</dbReference>
<keyword evidence="3" id="KW-0645">Protease</keyword>
<keyword evidence="6" id="KW-0862">Zinc</keyword>
<dbReference type="InterPro" id="IPR042089">
    <property type="entry name" value="Peptidase_M13_dom_2"/>
</dbReference>
<dbReference type="PROSITE" id="PS51885">
    <property type="entry name" value="NEPRILYSIN"/>
    <property type="match status" value="1"/>
</dbReference>
<dbReference type="GO" id="GO:0046872">
    <property type="term" value="F:metal ion binding"/>
    <property type="evidence" value="ECO:0007669"/>
    <property type="project" value="UniProtKB-KW"/>
</dbReference>
<dbReference type="Pfam" id="PF01431">
    <property type="entry name" value="Peptidase_M13"/>
    <property type="match status" value="1"/>
</dbReference>
<keyword evidence="4" id="KW-0479">Metal-binding</keyword>
<evidence type="ECO:0000313" key="11">
    <source>
        <dbReference type="EMBL" id="QEL54983.1"/>
    </source>
</evidence>
<dbReference type="GO" id="GO:0016485">
    <property type="term" value="P:protein processing"/>
    <property type="evidence" value="ECO:0007669"/>
    <property type="project" value="TreeGrafter"/>
</dbReference>
<evidence type="ECO:0000313" key="12">
    <source>
        <dbReference type="Proteomes" id="UP000322079"/>
    </source>
</evidence>
<evidence type="ECO:0000256" key="5">
    <source>
        <dbReference type="ARBA" id="ARBA00022801"/>
    </source>
</evidence>
<dbReference type="PRINTS" id="PR00786">
    <property type="entry name" value="NEPRILYSIN"/>
</dbReference>
<sequence length="669" mass="74430">MEMKLKALALALLLAGQAWAQGVAGIDKANFDLQVRPQDDVYAAVNGKWLAGHEIPASESWDGAFKELYDLSEARSRELIEAAAAEHGASGEAQKIGAMYASFMNEAAVEKLGLAPIEPDLKAITLLSSRAELLQLLGGLQPSNVGLPLRLFVAVDVKDATAYQLNLYQSGLAMPDRDYYLSADARFAKARAAYRDYLVRLFRQAGYAQAEKRAKRVMALETKIAQAQRSRVENRDPQKTYNKLTLAQLKKLAPKLNWPGFFAAVGIHDAPAFNVAQPAYVAELGRLLRSEPLLSWQDYLIAHTLDAYAPYLNKSMVDARFDFYGKALSGVKEQRPRWKRGVQLVEESLGEAVGQLYVAKYFPPEHKRKMQELVGNLMKAYSQSIDSLSWMGPDTKKAAQLKLSKYMLKIGYPEKWRDYSGLAVSADDLIGNVKRSHRFELQWNLSHLGKPVDRSEWGMTPQTVNAYYNPSQNEIVFPAAILQPPFFNIAADDAVNYGGIGAVIGHEISHGFDDQGSQFDADGNLRDWWTPEDKARFHELTSKLVAQYDAYEPLPGKHINGKLTLGENIADNAGLQIAYKAYQLSLGGKPAPVIDGMSGDQRFFYGFAQVWRAKMRDEATLARLVSDPHSPARFRAIGAASNSDAFQQAFDVKPGDKMYKPEGQRIHIW</sequence>
<evidence type="ECO:0000259" key="9">
    <source>
        <dbReference type="Pfam" id="PF01431"/>
    </source>
</evidence>
<evidence type="ECO:0000256" key="6">
    <source>
        <dbReference type="ARBA" id="ARBA00022833"/>
    </source>
</evidence>